<dbReference type="Pfam" id="PF01958">
    <property type="entry name" value="Asp_DH_C"/>
    <property type="match status" value="1"/>
</dbReference>
<evidence type="ECO:0000313" key="4">
    <source>
        <dbReference type="EMBL" id="VDK53499.1"/>
    </source>
</evidence>
<feature type="domain" description="Aspartate/homoserine dehydrogenase NAD-binding" evidence="3">
    <location>
        <begin position="7"/>
        <end position="98"/>
    </location>
</feature>
<protein>
    <recommendedName>
        <fullName evidence="1">Aspartate dehydrogenase domain-containing protein</fullName>
    </recommendedName>
</protein>
<dbReference type="Gene3D" id="3.40.50.720">
    <property type="entry name" value="NAD(P)-binding Rossmann-like Domain"/>
    <property type="match status" value="1"/>
</dbReference>
<dbReference type="Pfam" id="PF03447">
    <property type="entry name" value="NAD_binding_3"/>
    <property type="match status" value="1"/>
</dbReference>
<dbReference type="SUPFAM" id="SSF55347">
    <property type="entry name" value="Glyceraldehyde-3-phosphate dehydrogenase-like, C-terminal domain"/>
    <property type="match status" value="1"/>
</dbReference>
<dbReference type="GO" id="GO:0009435">
    <property type="term" value="P:NAD+ biosynthetic process"/>
    <property type="evidence" value="ECO:0007669"/>
    <property type="project" value="InterPro"/>
</dbReference>
<feature type="domain" description="Aspartate dehydrogenase" evidence="2">
    <location>
        <begin position="194"/>
        <end position="275"/>
    </location>
</feature>
<reference evidence="4 5" key="1">
    <citation type="submission" date="2018-11" db="EMBL/GenBank/DDBJ databases">
        <authorList>
            <consortium name="Pathogen Informatics"/>
        </authorList>
    </citation>
    <scope>NUCLEOTIDE SEQUENCE [LARGE SCALE GENOMIC DNA]</scope>
</reference>
<dbReference type="Proteomes" id="UP000267096">
    <property type="component" value="Unassembled WGS sequence"/>
</dbReference>
<evidence type="ECO:0000259" key="2">
    <source>
        <dbReference type="Pfam" id="PF01958"/>
    </source>
</evidence>
<name>A0A3P6QX28_ANISI</name>
<accession>A0A3P6QX28</accession>
<dbReference type="EMBL" id="UYRR01031958">
    <property type="protein sequence ID" value="VDK53499.1"/>
    <property type="molecule type" value="Genomic_DNA"/>
</dbReference>
<dbReference type="InterPro" id="IPR005106">
    <property type="entry name" value="Asp/hSer_DH_NAD-bd"/>
</dbReference>
<gene>
    <name evidence="4" type="ORF">ASIM_LOCUS14840</name>
</gene>
<dbReference type="PANTHER" id="PTHR31873">
    <property type="entry name" value="L-ASPARTATE DEHYDROGENASE-RELATED"/>
    <property type="match status" value="1"/>
</dbReference>
<evidence type="ECO:0000256" key="1">
    <source>
        <dbReference type="ARBA" id="ARBA00020169"/>
    </source>
</evidence>
<dbReference type="OrthoDB" id="4310724at2759"/>
<evidence type="ECO:0000313" key="5">
    <source>
        <dbReference type="Proteomes" id="UP000267096"/>
    </source>
</evidence>
<organism evidence="4 5">
    <name type="scientific">Anisakis simplex</name>
    <name type="common">Herring worm</name>
    <dbReference type="NCBI Taxonomy" id="6269"/>
    <lineage>
        <taxon>Eukaryota</taxon>
        <taxon>Metazoa</taxon>
        <taxon>Ecdysozoa</taxon>
        <taxon>Nematoda</taxon>
        <taxon>Chromadorea</taxon>
        <taxon>Rhabditida</taxon>
        <taxon>Spirurina</taxon>
        <taxon>Ascaridomorpha</taxon>
        <taxon>Ascaridoidea</taxon>
        <taxon>Anisakidae</taxon>
        <taxon>Anisakis</taxon>
        <taxon>Anisakis simplex complex</taxon>
    </lineage>
</organism>
<dbReference type="InterPro" id="IPR002811">
    <property type="entry name" value="Asp_DH"/>
</dbReference>
<dbReference type="GO" id="GO:0033735">
    <property type="term" value="F:aspartate dehydrogenase [NAD(P)+] activity"/>
    <property type="evidence" value="ECO:0007669"/>
    <property type="project" value="InterPro"/>
</dbReference>
<sequence>MKEQLDKDERFKVTKIWNRSNESADPSILPLIDLDIENLSCVDMVIEVAHPSIVTNFGVLILKYADFFVGSSTALADAALYETLKHAVQVNKRRLFIPSGSFWGADDIQKMANLGTIKGLTITMIKHPSSLRLEGPLQELNEKAKLSDSAVVLYDGSLCLQKLHRYATESFPISVCKLVHNWDISTVSVLLEIKSILFSWPVRALCSLAPNNVNVMASASIAAHTLGFDLVRAKLISDPSLSSWHIVEIDVEGPDGFRVRTRRENPAKPGALAGSLTHQAFLSCVQSESDWPVPLASFTSCFHYVHHNSSHSKKHLYIAV</sequence>
<proteinExistence type="predicted"/>
<evidence type="ECO:0000259" key="3">
    <source>
        <dbReference type="Pfam" id="PF03447"/>
    </source>
</evidence>
<dbReference type="PANTHER" id="PTHR31873:SF6">
    <property type="entry name" value="ASPARTATE DEHYDROGENASE DOMAIN-CONTAINING PROTEIN"/>
    <property type="match status" value="1"/>
</dbReference>
<keyword evidence="5" id="KW-1185">Reference proteome</keyword>
<dbReference type="GO" id="GO:0050661">
    <property type="term" value="F:NADP binding"/>
    <property type="evidence" value="ECO:0007669"/>
    <property type="project" value="InterPro"/>
</dbReference>
<dbReference type="Gene3D" id="3.30.360.10">
    <property type="entry name" value="Dihydrodipicolinate Reductase, domain 2"/>
    <property type="match status" value="1"/>
</dbReference>
<dbReference type="AlphaFoldDB" id="A0A3P6QX28"/>